<evidence type="ECO:0000313" key="3">
    <source>
        <dbReference type="Proteomes" id="UP001417504"/>
    </source>
</evidence>
<feature type="region of interest" description="Disordered" evidence="1">
    <location>
        <begin position="407"/>
        <end position="435"/>
    </location>
</feature>
<feature type="region of interest" description="Disordered" evidence="1">
    <location>
        <begin position="126"/>
        <end position="146"/>
    </location>
</feature>
<feature type="compositionally biased region" description="Polar residues" evidence="1">
    <location>
        <begin position="316"/>
        <end position="325"/>
    </location>
</feature>
<feature type="compositionally biased region" description="Basic and acidic residues" evidence="1">
    <location>
        <begin position="126"/>
        <end position="137"/>
    </location>
</feature>
<evidence type="ECO:0000313" key="2">
    <source>
        <dbReference type="EMBL" id="KAK9146487.1"/>
    </source>
</evidence>
<proteinExistence type="predicted"/>
<dbReference type="EMBL" id="JBBNAE010000002">
    <property type="protein sequence ID" value="KAK9146487.1"/>
    <property type="molecule type" value="Genomic_DNA"/>
</dbReference>
<feature type="compositionally biased region" description="Basic residues" evidence="1">
    <location>
        <begin position="419"/>
        <end position="435"/>
    </location>
</feature>
<dbReference type="Proteomes" id="UP001417504">
    <property type="component" value="Unassembled WGS sequence"/>
</dbReference>
<feature type="region of interest" description="Disordered" evidence="1">
    <location>
        <begin position="314"/>
        <end position="339"/>
    </location>
</feature>
<name>A0AAP0K5T5_9MAGN</name>
<organism evidence="2 3">
    <name type="scientific">Stephania japonica</name>
    <dbReference type="NCBI Taxonomy" id="461633"/>
    <lineage>
        <taxon>Eukaryota</taxon>
        <taxon>Viridiplantae</taxon>
        <taxon>Streptophyta</taxon>
        <taxon>Embryophyta</taxon>
        <taxon>Tracheophyta</taxon>
        <taxon>Spermatophyta</taxon>
        <taxon>Magnoliopsida</taxon>
        <taxon>Ranunculales</taxon>
        <taxon>Menispermaceae</taxon>
        <taxon>Menispermoideae</taxon>
        <taxon>Cissampelideae</taxon>
        <taxon>Stephania</taxon>
    </lineage>
</organism>
<keyword evidence="3" id="KW-1185">Reference proteome</keyword>
<dbReference type="AlphaFoldDB" id="A0AAP0K5T5"/>
<accession>A0AAP0K5T5</accession>
<reference evidence="2 3" key="1">
    <citation type="submission" date="2024-01" db="EMBL/GenBank/DDBJ databases">
        <title>Genome assemblies of Stephania.</title>
        <authorList>
            <person name="Yang L."/>
        </authorList>
    </citation>
    <scope>NUCLEOTIDE SEQUENCE [LARGE SCALE GENOMIC DNA]</scope>
    <source>
        <strain evidence="2">QJT</strain>
        <tissue evidence="2">Leaf</tissue>
    </source>
</reference>
<protein>
    <submittedName>
        <fullName evidence="2">Uncharacterized protein</fullName>
    </submittedName>
</protein>
<comment type="caution">
    <text evidence="2">The sequence shown here is derived from an EMBL/GenBank/DDBJ whole genome shotgun (WGS) entry which is preliminary data.</text>
</comment>
<sequence>MRIAPSKTSLSFFGRLQFLVLLNRFSNSDQSLQYPFRSSLSPKTPHFFFIQFGLVSMRIRSSFISSDPSICNSSAFKCSTDSRSLVIFQTNSSTSIDFNSRCEGLDLLVEAAIYISGELFLESPNMDHDRIGSKESKDEDQEQEEEEVVEKGRVIDVISKPKRRQRVMALPSKYNDSILQPWKRRTRARRSVLVKCTVVVGAAQQRWFRVIRDVLECVDDVFGTRVDVILEACVLHLSSCASVVTLSGKSQRPLSVQGQLTLVNWSRVNCRGPFTGPWMVQGPFVPPLVSNQGHYPLQTLGSFCPAPLQAREGRSLCSSPASPLGTTPKGPQRPGAGELRRLSGQGRQVLASHGWAGARVLGEGGVPLSLSSRLAVAPLFLSGSNGDGGTVAALAGDAGPCHPFRFGDQRDDGIDSGNHARKIEKKRRKKGFDLF</sequence>
<evidence type="ECO:0000256" key="1">
    <source>
        <dbReference type="SAM" id="MobiDB-lite"/>
    </source>
</evidence>
<gene>
    <name evidence="2" type="ORF">Sjap_006390</name>
</gene>